<organism evidence="2 3">
    <name type="scientific">Bacteroides nordii</name>
    <dbReference type="NCBI Taxonomy" id="291645"/>
    <lineage>
        <taxon>Bacteria</taxon>
        <taxon>Pseudomonadati</taxon>
        <taxon>Bacteroidota</taxon>
        <taxon>Bacteroidia</taxon>
        <taxon>Bacteroidales</taxon>
        <taxon>Bacteroidaceae</taxon>
        <taxon>Bacteroides</taxon>
    </lineage>
</organism>
<reference evidence="2 3" key="1">
    <citation type="submission" date="2018-08" db="EMBL/GenBank/DDBJ databases">
        <title>A genome reference for cultivated species of the human gut microbiota.</title>
        <authorList>
            <person name="Zou Y."/>
            <person name="Xue W."/>
            <person name="Luo G."/>
        </authorList>
    </citation>
    <scope>NUCLEOTIDE SEQUENCE [LARGE SCALE GENOMIC DNA]</scope>
    <source>
        <strain evidence="2 3">AM40-30BH</strain>
    </source>
</reference>
<feature type="signal peptide" evidence="1">
    <location>
        <begin position="1"/>
        <end position="22"/>
    </location>
</feature>
<sequence>MKKSFYTFILGAISLFSISVSAQDSEKANALWVHDTRDVNEPPSYFKGEIRADLKKLITVGISMNYGFSTNLTISPWSDSSAGYNHQLNFNNEGILYRNGDIDTPSWNGWNKILMSDLSGNVNLEKLKVTDSFEFGNELDNTNSTFIIQGPNLENGYCIIRRRMGSSI</sequence>
<protein>
    <submittedName>
        <fullName evidence="2">Uncharacterized protein</fullName>
    </submittedName>
</protein>
<feature type="chain" id="PRO_5019579186" evidence="1">
    <location>
        <begin position="23"/>
        <end position="168"/>
    </location>
</feature>
<dbReference type="EMBL" id="QSGO01000008">
    <property type="protein sequence ID" value="RHB34744.1"/>
    <property type="molecule type" value="Genomic_DNA"/>
</dbReference>
<dbReference type="Proteomes" id="UP000284379">
    <property type="component" value="Unassembled WGS sequence"/>
</dbReference>
<dbReference type="AlphaFoldDB" id="A0A413VMM5"/>
<name>A0A413VMM5_9BACE</name>
<gene>
    <name evidence="2" type="ORF">DW888_12360</name>
</gene>
<proteinExistence type="predicted"/>
<accession>A0A413VMM5</accession>
<dbReference type="RefSeq" id="WP_122201662.1">
    <property type="nucleotide sequence ID" value="NZ_CABJFV010000008.1"/>
</dbReference>
<evidence type="ECO:0000313" key="3">
    <source>
        <dbReference type="Proteomes" id="UP000284379"/>
    </source>
</evidence>
<evidence type="ECO:0000256" key="1">
    <source>
        <dbReference type="SAM" id="SignalP"/>
    </source>
</evidence>
<evidence type="ECO:0000313" key="2">
    <source>
        <dbReference type="EMBL" id="RHB34744.1"/>
    </source>
</evidence>
<comment type="caution">
    <text evidence="2">The sequence shown here is derived from an EMBL/GenBank/DDBJ whole genome shotgun (WGS) entry which is preliminary data.</text>
</comment>
<keyword evidence="1" id="KW-0732">Signal</keyword>